<accession>A0A2S1QTJ1</accession>
<proteinExistence type="predicted"/>
<dbReference type="OrthoDB" id="983080at2"/>
<organism evidence="1 2">
    <name type="scientific">Flavobacterium album</name>
    <dbReference type="NCBI Taxonomy" id="2175091"/>
    <lineage>
        <taxon>Bacteria</taxon>
        <taxon>Pseudomonadati</taxon>
        <taxon>Bacteroidota</taxon>
        <taxon>Flavobacteriia</taxon>
        <taxon>Flavobacteriales</taxon>
        <taxon>Flavobacteriaceae</taxon>
        <taxon>Flavobacterium</taxon>
    </lineage>
</organism>
<dbReference type="EMBL" id="CP029186">
    <property type="protein sequence ID" value="AWH83649.1"/>
    <property type="molecule type" value="Genomic_DNA"/>
</dbReference>
<reference evidence="1 2" key="1">
    <citation type="submission" date="2018-04" db="EMBL/GenBank/DDBJ databases">
        <title>Genome sequencing of Flavobacterium sp. HYN0059.</title>
        <authorList>
            <person name="Yi H."/>
            <person name="Baek C."/>
        </authorList>
    </citation>
    <scope>NUCLEOTIDE SEQUENCE [LARGE SCALE GENOMIC DNA]</scope>
    <source>
        <strain evidence="1 2">HYN0059</strain>
    </source>
</reference>
<dbReference type="PROSITE" id="PS51257">
    <property type="entry name" value="PROKAR_LIPOPROTEIN"/>
    <property type="match status" value="1"/>
</dbReference>
<evidence type="ECO:0000313" key="2">
    <source>
        <dbReference type="Proteomes" id="UP000244929"/>
    </source>
</evidence>
<gene>
    <name evidence="1" type="ORF">HYN59_00305</name>
</gene>
<evidence type="ECO:0000313" key="1">
    <source>
        <dbReference type="EMBL" id="AWH83649.1"/>
    </source>
</evidence>
<dbReference type="AlphaFoldDB" id="A0A2S1QTJ1"/>
<name>A0A2S1QTJ1_9FLAO</name>
<dbReference type="KEGG" id="falb:HYN59_00305"/>
<sequence length="167" mass="18729">MKNISLIAGISILVLSCAKPKKESTTAIAEDAAIIEKDTINHGYNELAGDREMTLTVSDYNTDNPEIQIERPDKSSVETSLDTTLLFNAWTLDNEGPHADFVFSPKSFFVVDYDGNGDMPYELKGNHLKIYYNDFIQEGEILSVSKDSLKIRWRDAGIAAYAKWKDN</sequence>
<dbReference type="RefSeq" id="WP_108776365.1">
    <property type="nucleotide sequence ID" value="NZ_CP029186.1"/>
</dbReference>
<keyword evidence="2" id="KW-1185">Reference proteome</keyword>
<protein>
    <submittedName>
        <fullName evidence="1">Uncharacterized protein</fullName>
    </submittedName>
</protein>
<dbReference type="Proteomes" id="UP000244929">
    <property type="component" value="Chromosome"/>
</dbReference>